<dbReference type="AlphaFoldDB" id="A0A0F9GMN3"/>
<reference evidence="1" key="1">
    <citation type="journal article" date="2015" name="Nature">
        <title>Complex archaea that bridge the gap between prokaryotes and eukaryotes.</title>
        <authorList>
            <person name="Spang A."/>
            <person name="Saw J.H."/>
            <person name="Jorgensen S.L."/>
            <person name="Zaremba-Niedzwiedzka K."/>
            <person name="Martijn J."/>
            <person name="Lind A.E."/>
            <person name="van Eijk R."/>
            <person name="Schleper C."/>
            <person name="Guy L."/>
            <person name="Ettema T.J."/>
        </authorList>
    </citation>
    <scope>NUCLEOTIDE SEQUENCE</scope>
</reference>
<name>A0A0F9GMN3_9ZZZZ</name>
<gene>
    <name evidence="1" type="ORF">LCGC14_1807340</name>
</gene>
<feature type="non-terminal residue" evidence="1">
    <location>
        <position position="151"/>
    </location>
</feature>
<proteinExistence type="predicted"/>
<dbReference type="SUPFAM" id="SSF54001">
    <property type="entry name" value="Cysteine proteinases"/>
    <property type="match status" value="1"/>
</dbReference>
<comment type="caution">
    <text evidence="1">The sequence shown here is derived from an EMBL/GenBank/DDBJ whole genome shotgun (WGS) entry which is preliminary data.</text>
</comment>
<evidence type="ECO:0000313" key="1">
    <source>
        <dbReference type="EMBL" id="KKM00150.1"/>
    </source>
</evidence>
<dbReference type="EMBL" id="LAZR01017503">
    <property type="protein sequence ID" value="KKM00150.1"/>
    <property type="molecule type" value="Genomic_DNA"/>
</dbReference>
<accession>A0A0F9GMN3</accession>
<dbReference type="Gene3D" id="3.90.1720.10">
    <property type="entry name" value="endopeptidase domain like (from Nostoc punctiforme)"/>
    <property type="match status" value="1"/>
</dbReference>
<dbReference type="InterPro" id="IPR038765">
    <property type="entry name" value="Papain-like_cys_pep_sf"/>
</dbReference>
<organism evidence="1">
    <name type="scientific">marine sediment metagenome</name>
    <dbReference type="NCBI Taxonomy" id="412755"/>
    <lineage>
        <taxon>unclassified sequences</taxon>
        <taxon>metagenomes</taxon>
        <taxon>ecological metagenomes</taxon>
    </lineage>
</organism>
<protein>
    <submittedName>
        <fullName evidence="1">Uncharacterized protein</fullName>
    </submittedName>
</protein>
<sequence length="151" mass="17917">MNNYLKYRDQMGNFDVLCCEHNNWFYKFIGHTAVIYKSDAGQLMVFESTSLNKFSGIKGVQLTPLGLWLQHYNGKVWWRKWVWDTPLLIQYRKGQRFANFIKKYRGTSYPSGRKGAWLLFKAWWDSPLFKKFSRNPVTITVIFCSHLVGML</sequence>